<accession>A0A402A9J5</accession>
<dbReference type="GO" id="GO:0046872">
    <property type="term" value="F:metal ion binding"/>
    <property type="evidence" value="ECO:0007669"/>
    <property type="project" value="InterPro"/>
</dbReference>
<dbReference type="EMBL" id="BIFR01000002">
    <property type="protein sequence ID" value="GCE15832.1"/>
    <property type="molecule type" value="Genomic_DNA"/>
</dbReference>
<dbReference type="GO" id="GO:0016874">
    <property type="term" value="F:ligase activity"/>
    <property type="evidence" value="ECO:0007669"/>
    <property type="project" value="UniProtKB-KW"/>
</dbReference>
<evidence type="ECO:0000256" key="1">
    <source>
        <dbReference type="ARBA" id="ARBA00022598"/>
    </source>
</evidence>
<dbReference type="InterPro" id="IPR052032">
    <property type="entry name" value="ATP-dep_AA_Ligase"/>
</dbReference>
<dbReference type="PROSITE" id="PS50975">
    <property type="entry name" value="ATP_GRASP"/>
    <property type="match status" value="1"/>
</dbReference>
<sequence length="431" mass="47435">MALFVQIGATRDGTDPYLHVARGRGMEAVLVETSDYILLRQTLGRLEFDYTLAVDEPSDPQAVAKALAQLSEVPALILAGFERYIYSAYKVANLLKIPPYDNAHVFVPPNKAQQRDALAHATASYASADAILQPRYVVQSDVQIVPAQTRDFTYPLVVKPVDGGGGLGVFLVHTPDEVKLALERLQSITNYDGGQFEGLSLEEYVSGTEYSVQGLVHHGKATVLTFCKKFVLLEEDSTIGSLHIFREVGHLATRGDRVEPVVKQFAQTCVDVFGYYTGPFHIDMVKSGEGYAYLEMGFRLSGFGLTRLVQRVSGYDWAREAFEAHLGKPALQPSQLSESPYIGQFTAISATELEKAEQLAAQGYCVEVQRFTTTTPDPTSYSARLKSDLTRHGGAVGRVIASAETLEEVEKLLQFCSPARLKEKTVFVTQY</sequence>
<protein>
    <recommendedName>
        <fullName evidence="5">ATP-grasp domain-containing protein</fullName>
    </recommendedName>
</protein>
<dbReference type="OrthoDB" id="9804625at2"/>
<dbReference type="AlphaFoldDB" id="A0A402A9J5"/>
<dbReference type="PANTHER" id="PTHR43585">
    <property type="entry name" value="FUMIPYRROLE BIOSYNTHESIS PROTEIN C"/>
    <property type="match status" value="1"/>
</dbReference>
<evidence type="ECO:0000256" key="4">
    <source>
        <dbReference type="PROSITE-ProRule" id="PRU00409"/>
    </source>
</evidence>
<keyword evidence="2 4" id="KW-0547">Nucleotide-binding</keyword>
<dbReference type="GO" id="GO:0005524">
    <property type="term" value="F:ATP binding"/>
    <property type="evidence" value="ECO:0007669"/>
    <property type="project" value="UniProtKB-UniRule"/>
</dbReference>
<evidence type="ECO:0000313" key="6">
    <source>
        <dbReference type="EMBL" id="GCE15832.1"/>
    </source>
</evidence>
<reference evidence="7" key="1">
    <citation type="submission" date="2018-12" db="EMBL/GenBank/DDBJ databases">
        <title>Tengunoibacter tsumagoiensis gen. nov., sp. nov., Dictyobacter kobayashii sp. nov., D. alpinus sp. nov., and D. joshuensis sp. nov. and description of Dictyobacteraceae fam. nov. within the order Ktedonobacterales isolated from Tengu-no-mugimeshi.</title>
        <authorList>
            <person name="Wang C.M."/>
            <person name="Zheng Y."/>
            <person name="Sakai Y."/>
            <person name="Toyoda A."/>
            <person name="Minakuchi Y."/>
            <person name="Abe K."/>
            <person name="Yokota A."/>
            <person name="Yabe S."/>
        </authorList>
    </citation>
    <scope>NUCLEOTIDE SEQUENCE [LARGE SCALE GENOMIC DNA]</scope>
    <source>
        <strain evidence="7">Uno3</strain>
    </source>
</reference>
<dbReference type="Gene3D" id="3.30.470.20">
    <property type="entry name" value="ATP-grasp fold, B domain"/>
    <property type="match status" value="1"/>
</dbReference>
<evidence type="ECO:0000313" key="7">
    <source>
        <dbReference type="Proteomes" id="UP000287352"/>
    </source>
</evidence>
<feature type="domain" description="ATP-grasp" evidence="5">
    <location>
        <begin position="123"/>
        <end position="326"/>
    </location>
</feature>
<keyword evidence="7" id="KW-1185">Reference proteome</keyword>
<proteinExistence type="predicted"/>
<dbReference type="PANTHER" id="PTHR43585:SF2">
    <property type="entry name" value="ATP-GRASP ENZYME FSQD"/>
    <property type="match status" value="1"/>
</dbReference>
<dbReference type="Pfam" id="PF13535">
    <property type="entry name" value="ATP-grasp_4"/>
    <property type="match status" value="1"/>
</dbReference>
<comment type="caution">
    <text evidence="6">The sequence shown here is derived from an EMBL/GenBank/DDBJ whole genome shotgun (WGS) entry which is preliminary data.</text>
</comment>
<evidence type="ECO:0000259" key="5">
    <source>
        <dbReference type="PROSITE" id="PS50975"/>
    </source>
</evidence>
<dbReference type="InterPro" id="IPR011761">
    <property type="entry name" value="ATP-grasp"/>
</dbReference>
<name>A0A402A9J5_9CHLR</name>
<dbReference type="SUPFAM" id="SSF56059">
    <property type="entry name" value="Glutathione synthetase ATP-binding domain-like"/>
    <property type="match status" value="1"/>
</dbReference>
<keyword evidence="1" id="KW-0436">Ligase</keyword>
<evidence type="ECO:0000256" key="2">
    <source>
        <dbReference type="ARBA" id="ARBA00022741"/>
    </source>
</evidence>
<dbReference type="Proteomes" id="UP000287352">
    <property type="component" value="Unassembled WGS sequence"/>
</dbReference>
<dbReference type="RefSeq" id="WP_126583241.1">
    <property type="nucleotide sequence ID" value="NZ_BIFR01000002.1"/>
</dbReference>
<gene>
    <name evidence="6" type="ORF">KTT_56910</name>
</gene>
<organism evidence="6 7">
    <name type="scientific">Tengunoibacter tsumagoiensis</name>
    <dbReference type="NCBI Taxonomy" id="2014871"/>
    <lineage>
        <taxon>Bacteria</taxon>
        <taxon>Bacillati</taxon>
        <taxon>Chloroflexota</taxon>
        <taxon>Ktedonobacteria</taxon>
        <taxon>Ktedonobacterales</taxon>
        <taxon>Dictyobacteraceae</taxon>
        <taxon>Tengunoibacter</taxon>
    </lineage>
</organism>
<evidence type="ECO:0000256" key="3">
    <source>
        <dbReference type="ARBA" id="ARBA00022840"/>
    </source>
</evidence>
<keyword evidence="3 4" id="KW-0067">ATP-binding</keyword>